<evidence type="ECO:0000259" key="1">
    <source>
        <dbReference type="PROSITE" id="PS51746"/>
    </source>
</evidence>
<accession>A0A1Y2IVF9</accession>
<dbReference type="GO" id="GO:0005739">
    <property type="term" value="C:mitochondrion"/>
    <property type="evidence" value="ECO:0007669"/>
    <property type="project" value="TreeGrafter"/>
</dbReference>
<name>A0A1Y2IVF9_TRAC3</name>
<dbReference type="InterPro" id="IPR015655">
    <property type="entry name" value="PP2C"/>
</dbReference>
<reference evidence="2 3" key="1">
    <citation type="journal article" date="2015" name="Biotechnol. Biofuels">
        <title>Enhanced degradation of softwood versus hardwood by the white-rot fungus Pycnoporus coccineus.</title>
        <authorList>
            <person name="Couturier M."/>
            <person name="Navarro D."/>
            <person name="Chevret D."/>
            <person name="Henrissat B."/>
            <person name="Piumi F."/>
            <person name="Ruiz-Duenas F.J."/>
            <person name="Martinez A.T."/>
            <person name="Grigoriev I.V."/>
            <person name="Riley R."/>
            <person name="Lipzen A."/>
            <person name="Berrin J.G."/>
            <person name="Master E.R."/>
            <person name="Rosso M.N."/>
        </authorList>
    </citation>
    <scope>NUCLEOTIDE SEQUENCE [LARGE SCALE GENOMIC DNA]</scope>
    <source>
        <strain evidence="2 3">BRFM310</strain>
    </source>
</reference>
<dbReference type="InterPro" id="IPR001932">
    <property type="entry name" value="PPM-type_phosphatase-like_dom"/>
</dbReference>
<dbReference type="InterPro" id="IPR036457">
    <property type="entry name" value="PPM-type-like_dom_sf"/>
</dbReference>
<dbReference type="EMBL" id="KZ084096">
    <property type="protein sequence ID" value="OSD04633.1"/>
    <property type="molecule type" value="Genomic_DNA"/>
</dbReference>
<evidence type="ECO:0000313" key="3">
    <source>
        <dbReference type="Proteomes" id="UP000193067"/>
    </source>
</evidence>
<dbReference type="Gene3D" id="3.60.40.10">
    <property type="entry name" value="PPM-type phosphatase domain"/>
    <property type="match status" value="1"/>
</dbReference>
<dbReference type="SUPFAM" id="SSF81606">
    <property type="entry name" value="PP2C-like"/>
    <property type="match status" value="1"/>
</dbReference>
<dbReference type="Proteomes" id="UP000193067">
    <property type="component" value="Unassembled WGS sequence"/>
</dbReference>
<dbReference type="PANTHER" id="PTHR13832:SF792">
    <property type="entry name" value="GM14286P"/>
    <property type="match status" value="1"/>
</dbReference>
<proteinExistence type="predicted"/>
<dbReference type="STRING" id="1353009.A0A1Y2IVF9"/>
<dbReference type="GO" id="GO:0004741">
    <property type="term" value="F:[pyruvate dehydrogenase (acetyl-transferring)]-phosphatase activity"/>
    <property type="evidence" value="ECO:0007669"/>
    <property type="project" value="TreeGrafter"/>
</dbReference>
<protein>
    <submittedName>
        <fullName evidence="2">Protein serine/threonine phosphatase 2C</fullName>
    </submittedName>
</protein>
<dbReference type="AlphaFoldDB" id="A0A1Y2IVF9"/>
<gene>
    <name evidence="2" type="ORF">PYCCODRAFT_1433499</name>
</gene>
<dbReference type="PROSITE" id="PS51746">
    <property type="entry name" value="PPM_2"/>
    <property type="match status" value="1"/>
</dbReference>
<organism evidence="2 3">
    <name type="scientific">Trametes coccinea (strain BRFM310)</name>
    <name type="common">Pycnoporus coccineus</name>
    <dbReference type="NCBI Taxonomy" id="1353009"/>
    <lineage>
        <taxon>Eukaryota</taxon>
        <taxon>Fungi</taxon>
        <taxon>Dikarya</taxon>
        <taxon>Basidiomycota</taxon>
        <taxon>Agaricomycotina</taxon>
        <taxon>Agaricomycetes</taxon>
        <taxon>Polyporales</taxon>
        <taxon>Polyporaceae</taxon>
        <taxon>Trametes</taxon>
    </lineage>
</organism>
<evidence type="ECO:0000313" key="2">
    <source>
        <dbReference type="EMBL" id="OSD04633.1"/>
    </source>
</evidence>
<dbReference type="OrthoDB" id="420076at2759"/>
<sequence>MLRRAWKPVLGTTVLVGAPSYFLYRYYTKPTRETMTIAIKEMGPDGKRQVVPHTIPVLTKDEVDARLRQHAESHSVMRHGGIVWKSDTAYLPSNDPIEDANSSMLIERDASDTAPPGDYLFFAVMDGHAGPYTSRVLSDILIPTVAMELASRINDPKAGTSDAGLLHKAKSLLSRSSPTPYDTNPANVARAIEAAFTKLDAQIVNAPLEILYHSVDQEALKKKLIPDLSNHPLADSSIRTAMSGSCALLAMLDTSNRNMYVACTGDSRAVAGVYEETEDGKGVWRVEVLTEDQTGRNPNELKRIQSEHPSDEADAVVRNGRILGGLEPSRAFGDARYKWPREVQEVLNKAFMEPKGEAMRPPPPTLKTPPYVIATPVVTHRPLSFLPLPESGAAKPKSAMRFLVLATDGLWDELSNEEVVALVGGYLSGVRGTIPKNDLPSIVPTSVGNAGVEGKNKDHRRSQEGAWAFEDSNVGTHLIRNALGGGDVTRLRKVASISAPHSRRFRDDITVTVVWWEDGREAQAERAAIPVGQREDGQEQVKAKL</sequence>
<dbReference type="PANTHER" id="PTHR13832">
    <property type="entry name" value="PROTEIN PHOSPHATASE 2C"/>
    <property type="match status" value="1"/>
</dbReference>
<dbReference type="Pfam" id="PF00481">
    <property type="entry name" value="PP2C"/>
    <property type="match status" value="1"/>
</dbReference>
<dbReference type="CDD" id="cd00143">
    <property type="entry name" value="PP2Cc"/>
    <property type="match status" value="1"/>
</dbReference>
<keyword evidence="3" id="KW-1185">Reference proteome</keyword>
<dbReference type="SMART" id="SM00332">
    <property type="entry name" value="PP2Cc"/>
    <property type="match status" value="1"/>
</dbReference>
<feature type="domain" description="PPM-type phosphatase" evidence="1">
    <location>
        <begin position="103"/>
        <end position="516"/>
    </location>
</feature>